<reference evidence="5" key="1">
    <citation type="submission" date="2016-06" db="EMBL/GenBank/DDBJ databases">
        <title>Parallel loss of symbiosis genes in relatives of nitrogen-fixing non-legume Parasponia.</title>
        <authorList>
            <person name="Van Velzen R."/>
            <person name="Holmer R."/>
            <person name="Bu F."/>
            <person name="Rutten L."/>
            <person name="Van Zeijl A."/>
            <person name="Liu W."/>
            <person name="Santuari L."/>
            <person name="Cao Q."/>
            <person name="Sharma T."/>
            <person name="Shen D."/>
            <person name="Roswanjaya Y."/>
            <person name="Wardhani T."/>
            <person name="Kalhor M.S."/>
            <person name="Jansen J."/>
            <person name="Van den Hoogen J."/>
            <person name="Gungor B."/>
            <person name="Hartog M."/>
            <person name="Hontelez J."/>
            <person name="Verver J."/>
            <person name="Yang W.-C."/>
            <person name="Schijlen E."/>
            <person name="Repin R."/>
            <person name="Schilthuizen M."/>
            <person name="Schranz E."/>
            <person name="Heidstra R."/>
            <person name="Miyata K."/>
            <person name="Fedorova E."/>
            <person name="Kohlen W."/>
            <person name="Bisseling T."/>
            <person name="Smit S."/>
            <person name="Geurts R."/>
        </authorList>
    </citation>
    <scope>NUCLEOTIDE SEQUENCE [LARGE SCALE GENOMIC DNA]</scope>
    <source>
        <strain evidence="5">cv. WU1-14</strain>
    </source>
</reference>
<feature type="compositionally biased region" description="Basic and acidic residues" evidence="3">
    <location>
        <begin position="173"/>
        <end position="183"/>
    </location>
</feature>
<dbReference type="PANTHER" id="PTHR31618:SF1">
    <property type="entry name" value="EF-HAND DOMAIN-CONTAINING PROTEIN"/>
    <property type="match status" value="1"/>
</dbReference>
<dbReference type="GO" id="GO:0005886">
    <property type="term" value="C:plasma membrane"/>
    <property type="evidence" value="ECO:0007669"/>
    <property type="project" value="TreeGrafter"/>
</dbReference>
<feature type="compositionally biased region" description="Polar residues" evidence="3">
    <location>
        <begin position="253"/>
        <end position="269"/>
    </location>
</feature>
<accession>A0A2P5C816</accession>
<feature type="region of interest" description="Disordered" evidence="3">
    <location>
        <begin position="165"/>
        <end position="339"/>
    </location>
</feature>
<comment type="similarity">
    <text evidence="2">Belongs to the MscS (TC 1.A.23) family.</text>
</comment>
<proteinExistence type="inferred from homology"/>
<feature type="compositionally biased region" description="Basic and acidic residues" evidence="3">
    <location>
        <begin position="221"/>
        <end position="235"/>
    </location>
</feature>
<feature type="region of interest" description="Disordered" evidence="3">
    <location>
        <begin position="368"/>
        <end position="395"/>
    </location>
</feature>
<gene>
    <name evidence="4" type="ORF">PanWU01x14_176340</name>
</gene>
<feature type="region of interest" description="Disordered" evidence="3">
    <location>
        <begin position="1"/>
        <end position="38"/>
    </location>
</feature>
<evidence type="ECO:0000256" key="2">
    <source>
        <dbReference type="ARBA" id="ARBA00008017"/>
    </source>
</evidence>
<name>A0A2P5C816_PARAD</name>
<feature type="compositionally biased region" description="Basic residues" evidence="3">
    <location>
        <begin position="7"/>
        <end position="20"/>
    </location>
</feature>
<protein>
    <submittedName>
        <fullName evidence="4">Uncharacterized protein</fullName>
    </submittedName>
</protein>
<evidence type="ECO:0000313" key="4">
    <source>
        <dbReference type="EMBL" id="PON57220.1"/>
    </source>
</evidence>
<sequence length="571" mass="63891">MDFSLKKSFKSHGSYKHAKKISASQTSHEQLPILSDQDIEDHHYHHHHQHYDMSHPDRSEVIVKIDDGDPSASSAAANSGDPAKCGTKIWRETSYDVWKDVDGDNAKDTGAGAGGGSEEDFNFVQGRSNINNNKQESQGVGMVEDPPSKLIGQFLHKQKASGDYSLDMDLEMEELRHHNDRDLPPLAESPMNTRPSKELKVSFNPPSSAAESPVVGSPAESVRRRYKESPEDDGFRGQQGQSQGDGGDEVVRCTSNASFQREISFQKRSSLLRARTKSRLLDPPEEPDRRSGRVPRSGQIPRSSPVPKSGLVPRSGQLKSGFLGKGGDDEDDDPFLDEDLPDEFKKANLSALTLLQWASLATAFSSGFPPPRTSRVIGSGRLSKTGKSSKLSRALSKKSDEGITIDHLHKLNPKNVSAWNMKRLMKMVRHGSLTTLDEQILDSTHEDDSNTQIRSEVEAKAAAKKIFQNVARRGSNYVENKKEHWYPAPMIIMKEIEELNRVRMAVWLCHRMNHQDMGERYARRSLLIEEMVKIFRELDIQYRLLPIDINICAMPTVNSTRLPCNWTGTTS</sequence>
<dbReference type="OrthoDB" id="544685at2759"/>
<organism evidence="4 5">
    <name type="scientific">Parasponia andersonii</name>
    <name type="common">Sponia andersonii</name>
    <dbReference type="NCBI Taxonomy" id="3476"/>
    <lineage>
        <taxon>Eukaryota</taxon>
        <taxon>Viridiplantae</taxon>
        <taxon>Streptophyta</taxon>
        <taxon>Embryophyta</taxon>
        <taxon>Tracheophyta</taxon>
        <taxon>Spermatophyta</taxon>
        <taxon>Magnoliopsida</taxon>
        <taxon>eudicotyledons</taxon>
        <taxon>Gunneridae</taxon>
        <taxon>Pentapetalae</taxon>
        <taxon>rosids</taxon>
        <taxon>fabids</taxon>
        <taxon>Rosales</taxon>
        <taxon>Cannabaceae</taxon>
        <taxon>Parasponia</taxon>
    </lineage>
</organism>
<comment type="subcellular location">
    <subcellularLocation>
        <location evidence="1">Membrane</location>
        <topology evidence="1">Multi-pass membrane protein</topology>
    </subcellularLocation>
</comment>
<evidence type="ECO:0000256" key="3">
    <source>
        <dbReference type="SAM" id="MobiDB-lite"/>
    </source>
</evidence>
<comment type="caution">
    <text evidence="4">The sequence shown here is derived from an EMBL/GenBank/DDBJ whole genome shotgun (WGS) entry which is preliminary data.</text>
</comment>
<feature type="compositionally biased region" description="Polar residues" evidence="3">
    <location>
        <begin position="125"/>
        <end position="138"/>
    </location>
</feature>
<dbReference type="GO" id="GO:0008381">
    <property type="term" value="F:mechanosensitive monoatomic ion channel activity"/>
    <property type="evidence" value="ECO:0007669"/>
    <property type="project" value="TreeGrafter"/>
</dbReference>
<evidence type="ECO:0000256" key="1">
    <source>
        <dbReference type="ARBA" id="ARBA00004141"/>
    </source>
</evidence>
<feature type="region of interest" description="Disordered" evidence="3">
    <location>
        <begin position="101"/>
        <end position="147"/>
    </location>
</feature>
<feature type="compositionally biased region" description="Basic and acidic residues" evidence="3">
    <location>
        <begin position="279"/>
        <end position="291"/>
    </location>
</feature>
<dbReference type="STRING" id="3476.A0A2P5C816"/>
<dbReference type="EMBL" id="JXTB01000162">
    <property type="protein sequence ID" value="PON57220.1"/>
    <property type="molecule type" value="Genomic_DNA"/>
</dbReference>
<keyword evidence="5" id="KW-1185">Reference proteome</keyword>
<feature type="compositionally biased region" description="Acidic residues" evidence="3">
    <location>
        <begin position="328"/>
        <end position="339"/>
    </location>
</feature>
<evidence type="ECO:0000313" key="5">
    <source>
        <dbReference type="Proteomes" id="UP000237105"/>
    </source>
</evidence>
<dbReference type="InterPro" id="IPR016688">
    <property type="entry name" value="MscS-like_plants/fungi"/>
</dbReference>
<dbReference type="GO" id="GO:0006820">
    <property type="term" value="P:monoatomic anion transport"/>
    <property type="evidence" value="ECO:0007669"/>
    <property type="project" value="TreeGrafter"/>
</dbReference>
<dbReference type="AlphaFoldDB" id="A0A2P5C816"/>
<dbReference type="Proteomes" id="UP000237105">
    <property type="component" value="Unassembled WGS sequence"/>
</dbReference>
<dbReference type="PANTHER" id="PTHR31618">
    <property type="entry name" value="MECHANOSENSITIVE ION CHANNEL PROTEIN 5"/>
    <property type="match status" value="1"/>
</dbReference>